<organism evidence="1">
    <name type="scientific">uncultured Caudovirales phage</name>
    <dbReference type="NCBI Taxonomy" id="2100421"/>
    <lineage>
        <taxon>Viruses</taxon>
        <taxon>Duplodnaviria</taxon>
        <taxon>Heunggongvirae</taxon>
        <taxon>Uroviricota</taxon>
        <taxon>Caudoviricetes</taxon>
        <taxon>Peduoviridae</taxon>
        <taxon>Maltschvirus</taxon>
        <taxon>Maltschvirus maltsch</taxon>
    </lineage>
</organism>
<reference evidence="1" key="1">
    <citation type="submission" date="2020-05" db="EMBL/GenBank/DDBJ databases">
        <authorList>
            <person name="Chiriac C."/>
            <person name="Salcher M."/>
            <person name="Ghai R."/>
            <person name="Kavagutti S V."/>
        </authorList>
    </citation>
    <scope>NUCLEOTIDE SEQUENCE</scope>
</reference>
<dbReference type="EMBL" id="LR798292">
    <property type="protein sequence ID" value="CAB5221033.1"/>
    <property type="molecule type" value="Genomic_DNA"/>
</dbReference>
<name>A0A6J7X185_9CAUD</name>
<proteinExistence type="predicted"/>
<evidence type="ECO:0000313" key="1">
    <source>
        <dbReference type="EMBL" id="CAB5221033.1"/>
    </source>
</evidence>
<accession>A0A6J7X185</accession>
<gene>
    <name evidence="1" type="ORF">UFOVP244_72</name>
</gene>
<protein>
    <submittedName>
        <fullName evidence="1">Uncharacterized protein</fullName>
    </submittedName>
</protein>
<sequence length="86" mass="9523">MNKNEWELLCIAEDIEAGDTVRVEIHQTIQDMVYVGLSSSHTVVLVDINGVKRTFKAKTLEGWGGPGYILGKSKNTLKLPRAKRPG</sequence>